<name>A0ABP6CPL4_9ACTN</name>
<protein>
    <submittedName>
        <fullName evidence="2">Uncharacterized protein</fullName>
    </submittedName>
</protein>
<dbReference type="RefSeq" id="WP_344546921.1">
    <property type="nucleotide sequence ID" value="NZ_BAAATD010000012.1"/>
</dbReference>
<organism evidence="2 3">
    <name type="scientific">Actinomadura fulvescens</name>
    <dbReference type="NCBI Taxonomy" id="46160"/>
    <lineage>
        <taxon>Bacteria</taxon>
        <taxon>Bacillati</taxon>
        <taxon>Actinomycetota</taxon>
        <taxon>Actinomycetes</taxon>
        <taxon>Streptosporangiales</taxon>
        <taxon>Thermomonosporaceae</taxon>
        <taxon>Actinomadura</taxon>
    </lineage>
</organism>
<keyword evidence="3" id="KW-1185">Reference proteome</keyword>
<feature type="region of interest" description="Disordered" evidence="1">
    <location>
        <begin position="22"/>
        <end position="78"/>
    </location>
</feature>
<gene>
    <name evidence="2" type="ORF">GCM10010411_71520</name>
</gene>
<accession>A0ABP6CPL4</accession>
<dbReference type="Proteomes" id="UP001501509">
    <property type="component" value="Unassembled WGS sequence"/>
</dbReference>
<evidence type="ECO:0000313" key="3">
    <source>
        <dbReference type="Proteomes" id="UP001501509"/>
    </source>
</evidence>
<proteinExistence type="predicted"/>
<comment type="caution">
    <text evidence="2">The sequence shown here is derived from an EMBL/GenBank/DDBJ whole genome shotgun (WGS) entry which is preliminary data.</text>
</comment>
<evidence type="ECO:0000313" key="2">
    <source>
        <dbReference type="EMBL" id="GAA2624711.1"/>
    </source>
</evidence>
<evidence type="ECO:0000256" key="1">
    <source>
        <dbReference type="SAM" id="MobiDB-lite"/>
    </source>
</evidence>
<reference evidence="3" key="1">
    <citation type="journal article" date="2019" name="Int. J. Syst. Evol. Microbiol.">
        <title>The Global Catalogue of Microorganisms (GCM) 10K type strain sequencing project: providing services to taxonomists for standard genome sequencing and annotation.</title>
        <authorList>
            <consortium name="The Broad Institute Genomics Platform"/>
            <consortium name="The Broad Institute Genome Sequencing Center for Infectious Disease"/>
            <person name="Wu L."/>
            <person name="Ma J."/>
        </authorList>
    </citation>
    <scope>NUCLEOTIDE SEQUENCE [LARGE SCALE GENOMIC DNA]</scope>
    <source>
        <strain evidence="3">JCM 6833</strain>
    </source>
</reference>
<dbReference type="EMBL" id="BAAATD010000012">
    <property type="protein sequence ID" value="GAA2624711.1"/>
    <property type="molecule type" value="Genomic_DNA"/>
</dbReference>
<sequence length="78" mass="8476">MSIVGPLLWRHEIDQIVHAGHQQRGYETRTARQHQAAGVRGPEVVSAHPHQRDAEQQRVAGEVVPAQRGGRGATEAAA</sequence>